<keyword evidence="1" id="KW-1133">Transmembrane helix</keyword>
<proteinExistence type="predicted"/>
<protein>
    <submittedName>
        <fullName evidence="2">Uncharacterized protein</fullName>
    </submittedName>
</protein>
<feature type="transmembrane region" description="Helical" evidence="1">
    <location>
        <begin position="20"/>
        <end position="38"/>
    </location>
</feature>
<evidence type="ECO:0000256" key="1">
    <source>
        <dbReference type="SAM" id="Phobius"/>
    </source>
</evidence>
<keyword evidence="1" id="KW-0472">Membrane</keyword>
<evidence type="ECO:0000313" key="2">
    <source>
        <dbReference type="EMBL" id="JAE23030.1"/>
    </source>
</evidence>
<reference evidence="2" key="1">
    <citation type="submission" date="2014-09" db="EMBL/GenBank/DDBJ databases">
        <authorList>
            <person name="Magalhaes I.L.F."/>
            <person name="Oliveira U."/>
            <person name="Santos F.R."/>
            <person name="Vidigal T.H.D.A."/>
            <person name="Brescovit A.D."/>
            <person name="Santos A.J."/>
        </authorList>
    </citation>
    <scope>NUCLEOTIDE SEQUENCE</scope>
    <source>
        <tissue evidence="2">Shoot tissue taken approximately 20 cm above the soil surface</tissue>
    </source>
</reference>
<accession>A0A0A9GD79</accession>
<name>A0A0A9GD79_ARUDO</name>
<dbReference type="EMBL" id="GBRH01174866">
    <property type="protein sequence ID" value="JAE23030.1"/>
    <property type="molecule type" value="Transcribed_RNA"/>
</dbReference>
<organism evidence="2">
    <name type="scientific">Arundo donax</name>
    <name type="common">Giant reed</name>
    <name type="synonym">Donax arundinaceus</name>
    <dbReference type="NCBI Taxonomy" id="35708"/>
    <lineage>
        <taxon>Eukaryota</taxon>
        <taxon>Viridiplantae</taxon>
        <taxon>Streptophyta</taxon>
        <taxon>Embryophyta</taxon>
        <taxon>Tracheophyta</taxon>
        <taxon>Spermatophyta</taxon>
        <taxon>Magnoliopsida</taxon>
        <taxon>Liliopsida</taxon>
        <taxon>Poales</taxon>
        <taxon>Poaceae</taxon>
        <taxon>PACMAD clade</taxon>
        <taxon>Arundinoideae</taxon>
        <taxon>Arundineae</taxon>
        <taxon>Arundo</taxon>
    </lineage>
</organism>
<dbReference type="AlphaFoldDB" id="A0A0A9GD79"/>
<reference evidence="2" key="2">
    <citation type="journal article" date="2015" name="Data Brief">
        <title>Shoot transcriptome of the giant reed, Arundo donax.</title>
        <authorList>
            <person name="Barrero R.A."/>
            <person name="Guerrero F.D."/>
            <person name="Moolhuijzen P."/>
            <person name="Goolsby J.A."/>
            <person name="Tidwell J."/>
            <person name="Bellgard S.E."/>
            <person name="Bellgard M.I."/>
        </authorList>
    </citation>
    <scope>NUCLEOTIDE SEQUENCE</scope>
    <source>
        <tissue evidence="2">Shoot tissue taken approximately 20 cm above the soil surface</tissue>
    </source>
</reference>
<sequence length="52" mass="6097">MCKSQITKEKEQMQTGGTLMLMVFLLVSSWLPLLSHLVNEKYHRFPQVSFLQ</sequence>
<keyword evidence="1" id="KW-0812">Transmembrane</keyword>